<evidence type="ECO:0000313" key="4">
    <source>
        <dbReference type="Proteomes" id="UP000662857"/>
    </source>
</evidence>
<protein>
    <submittedName>
        <fullName evidence="3">SGNH/GDSL hydrolase family protein</fullName>
    </submittedName>
</protein>
<name>A0A895YIV3_9ACTN</name>
<gene>
    <name evidence="3" type="ORF">JQS43_21695</name>
</gene>
<dbReference type="InterPro" id="IPR051532">
    <property type="entry name" value="Ester_Hydrolysis_Enzymes"/>
</dbReference>
<dbReference type="PANTHER" id="PTHR30383">
    <property type="entry name" value="THIOESTERASE 1/PROTEASE 1/LYSOPHOSPHOLIPASE L1"/>
    <property type="match status" value="1"/>
</dbReference>
<dbReference type="AlphaFoldDB" id="A0A895YIV3"/>
<dbReference type="EMBL" id="CP070499">
    <property type="protein sequence ID" value="QSB17491.1"/>
    <property type="molecule type" value="Genomic_DNA"/>
</dbReference>
<dbReference type="GO" id="GO:0004622">
    <property type="term" value="F:phosphatidylcholine lysophospholipase activity"/>
    <property type="evidence" value="ECO:0007669"/>
    <property type="project" value="TreeGrafter"/>
</dbReference>
<dbReference type="CDD" id="cd01836">
    <property type="entry name" value="FeeA_FeeB_like"/>
    <property type="match status" value="1"/>
</dbReference>
<dbReference type="InterPro" id="IPR013830">
    <property type="entry name" value="SGNH_hydro"/>
</dbReference>
<evidence type="ECO:0000259" key="2">
    <source>
        <dbReference type="Pfam" id="PF13472"/>
    </source>
</evidence>
<dbReference type="Gene3D" id="3.40.50.1110">
    <property type="entry name" value="SGNH hydrolase"/>
    <property type="match status" value="1"/>
</dbReference>
<accession>A0A895YIV3</accession>
<organism evidence="3 4">
    <name type="scientific">Natronosporangium hydrolyticum</name>
    <dbReference type="NCBI Taxonomy" id="2811111"/>
    <lineage>
        <taxon>Bacteria</taxon>
        <taxon>Bacillati</taxon>
        <taxon>Actinomycetota</taxon>
        <taxon>Actinomycetes</taxon>
        <taxon>Micromonosporales</taxon>
        <taxon>Micromonosporaceae</taxon>
        <taxon>Natronosporangium</taxon>
    </lineage>
</organism>
<dbReference type="KEGG" id="nhy:JQS43_21695"/>
<feature type="region of interest" description="Disordered" evidence="1">
    <location>
        <begin position="31"/>
        <end position="51"/>
    </location>
</feature>
<evidence type="ECO:0000256" key="1">
    <source>
        <dbReference type="SAM" id="MobiDB-lite"/>
    </source>
</evidence>
<evidence type="ECO:0000313" key="3">
    <source>
        <dbReference type="EMBL" id="QSB17491.1"/>
    </source>
</evidence>
<dbReference type="Proteomes" id="UP000662857">
    <property type="component" value="Chromosome"/>
</dbReference>
<reference evidence="3" key="1">
    <citation type="submission" date="2021-02" db="EMBL/GenBank/DDBJ databases">
        <title>Natrosporangium hydrolyticum gen. nov., sp. nov, a haloalkaliphilic actinobacterium from a soda solonchak soil.</title>
        <authorList>
            <person name="Sorokin D.Y."/>
            <person name="Khijniak T.V."/>
            <person name="Zakharycheva A.P."/>
            <person name="Boueva O.V."/>
            <person name="Ariskina E.V."/>
            <person name="Hahnke R.L."/>
            <person name="Bunk B."/>
            <person name="Sproer C."/>
            <person name="Schumann P."/>
            <person name="Evtushenko L.I."/>
            <person name="Kublanov I.V."/>
        </authorList>
    </citation>
    <scope>NUCLEOTIDE SEQUENCE</scope>
    <source>
        <strain evidence="3">DSM 106523</strain>
    </source>
</reference>
<sequence>MRGVGYGAAAVLGTALATVGLLLGQAQQARRNIPRAQAPPPRGSGRYGGRSGEPLTVVMLGDSVAAGYGVAKPRQTPGALLAKGISRRLGRPVRLHRLAVVGAISARLAPQVEEALELRPDLAVIVIGGNDVTHGTPPAVAVAHLVAAVRALRNAGAEVVVGTCPDLGTIVPIRPPLRWVARRWSRQLAAAQTVAVVEAGGWTVSLADLIGPRFAAEPQRMFGVDRFHPSIEGYAAAAAALLPTALAALGREDPTSERGIQSLPRAAAEASRHGGTEVSAASVGGRERGPAGRWASLRRRVRAAVGPSVGSAAVSTIPEPNLLES</sequence>
<dbReference type="InterPro" id="IPR036514">
    <property type="entry name" value="SGNH_hydro_sf"/>
</dbReference>
<dbReference type="RefSeq" id="WP_239679530.1">
    <property type="nucleotide sequence ID" value="NZ_CP070499.1"/>
</dbReference>
<keyword evidence="4" id="KW-1185">Reference proteome</keyword>
<proteinExistence type="predicted"/>
<feature type="region of interest" description="Disordered" evidence="1">
    <location>
        <begin position="253"/>
        <end position="325"/>
    </location>
</feature>
<dbReference type="PANTHER" id="PTHR30383:SF5">
    <property type="entry name" value="SGNH HYDROLASE-TYPE ESTERASE DOMAIN-CONTAINING PROTEIN"/>
    <property type="match status" value="1"/>
</dbReference>
<feature type="domain" description="SGNH hydrolase-type esterase" evidence="2">
    <location>
        <begin position="60"/>
        <end position="236"/>
    </location>
</feature>
<feature type="compositionally biased region" description="Low complexity" evidence="1">
    <location>
        <begin position="303"/>
        <end position="315"/>
    </location>
</feature>
<dbReference type="SUPFAM" id="SSF52266">
    <property type="entry name" value="SGNH hydrolase"/>
    <property type="match status" value="1"/>
</dbReference>
<dbReference type="Pfam" id="PF13472">
    <property type="entry name" value="Lipase_GDSL_2"/>
    <property type="match status" value="1"/>
</dbReference>
<keyword evidence="3" id="KW-0378">Hydrolase</keyword>